<feature type="short sequence motif" description="GyrA-box" evidence="9">
    <location>
        <begin position="524"/>
        <end position="530"/>
    </location>
</feature>
<dbReference type="SMART" id="SM00434">
    <property type="entry name" value="TOP4c"/>
    <property type="match status" value="1"/>
</dbReference>
<comment type="subunit">
    <text evidence="9">Heterotetramer, composed of two GyrA and two GyrB chains. In the heterotetramer, GyrA contains the active site tyrosine that forms a transient covalent intermediate with DNA, while GyrB binds cofactors and catalyzes ATP hydrolysis.</text>
</comment>
<keyword evidence="5 9" id="KW-0067">ATP-binding</keyword>
<dbReference type="RefSeq" id="WP_050197910.1">
    <property type="nucleotide sequence ID" value="NZ_CHJP01000023.1"/>
</dbReference>
<evidence type="ECO:0000256" key="9">
    <source>
        <dbReference type="HAMAP-Rule" id="MF_01897"/>
    </source>
</evidence>
<dbReference type="GO" id="GO:0005524">
    <property type="term" value="F:ATP binding"/>
    <property type="evidence" value="ECO:0007669"/>
    <property type="project" value="UniProtKB-UniRule"/>
</dbReference>
<name>Q3HZH1_STREE</name>
<protein>
    <recommendedName>
        <fullName evidence="9">DNA gyrase subunit A</fullName>
        <ecNumber evidence="9">5.6.2.2</ecNumber>
    </recommendedName>
</protein>
<evidence type="ECO:0000256" key="6">
    <source>
        <dbReference type="ARBA" id="ARBA00023029"/>
    </source>
</evidence>
<reference evidence="12" key="1">
    <citation type="journal article" date="2005" name="Antimicrob. Agents Chemother.">
        <title>Molecular evolution perspectives on intraspecific lateral DNA transfer of topoisomerase and gyrase loci in Streptococcus pneumoniae, with implications for fluoroquinolone resistance development and spread.</title>
        <authorList>
            <person name="Stanhope M.J."/>
            <person name="Walsh S.L."/>
            <person name="Becker J.A."/>
            <person name="Italia M.J."/>
            <person name="Ingraham K.A."/>
            <person name="Gwynn M.N."/>
            <person name="Mathie T."/>
            <person name="Poupard J.A."/>
            <person name="Miller L.A."/>
            <person name="Brown J.R."/>
            <person name="Amrine-Madsen H."/>
        </authorList>
    </citation>
    <scope>NUCLEOTIDE SEQUENCE</scope>
    <source>
        <strain evidence="12">524.1Ne00S</strain>
    </source>
</reference>
<dbReference type="SUPFAM" id="SSF101904">
    <property type="entry name" value="GyrA/ParC C-terminal domain-like"/>
    <property type="match status" value="1"/>
</dbReference>
<dbReference type="FunFam" id="3.30.1360.40:FF:000002">
    <property type="entry name" value="DNA gyrase subunit A"/>
    <property type="match status" value="1"/>
</dbReference>
<dbReference type="InterPro" id="IPR035516">
    <property type="entry name" value="Gyrase/topoIV_suA_C"/>
</dbReference>
<dbReference type="Gene3D" id="3.30.1360.40">
    <property type="match status" value="1"/>
</dbReference>
<dbReference type="PANTHER" id="PTHR43493:SF5">
    <property type="entry name" value="DNA GYRASE SUBUNIT A, CHLOROPLASTIC_MITOCHONDRIAL"/>
    <property type="match status" value="1"/>
</dbReference>
<evidence type="ECO:0000256" key="10">
    <source>
        <dbReference type="PROSITE-ProRule" id="PRU01384"/>
    </source>
</evidence>
<dbReference type="PROSITE" id="PS52040">
    <property type="entry name" value="TOPO_IIA"/>
    <property type="match status" value="1"/>
</dbReference>
<dbReference type="Pfam" id="PF03989">
    <property type="entry name" value="DNA_gyraseA_C"/>
    <property type="match status" value="6"/>
</dbReference>
<dbReference type="NCBIfam" id="TIGR01063">
    <property type="entry name" value="gyrA"/>
    <property type="match status" value="1"/>
</dbReference>
<comment type="similarity">
    <text evidence="2 9">Belongs to the type II topoisomerase GyrA/ParC subunit family.</text>
</comment>
<evidence type="ECO:0000256" key="3">
    <source>
        <dbReference type="ARBA" id="ARBA00022490"/>
    </source>
</evidence>
<evidence type="ECO:0000313" key="12">
    <source>
        <dbReference type="EMBL" id="AAZ92956.1"/>
    </source>
</evidence>
<dbReference type="InterPro" id="IPR013760">
    <property type="entry name" value="Topo_IIA-like_dom_sf"/>
</dbReference>
<dbReference type="CDD" id="cd00187">
    <property type="entry name" value="TOP4c"/>
    <property type="match status" value="1"/>
</dbReference>
<evidence type="ECO:0000256" key="7">
    <source>
        <dbReference type="ARBA" id="ARBA00023125"/>
    </source>
</evidence>
<keyword evidence="3 9" id="KW-0963">Cytoplasm</keyword>
<dbReference type="FunFam" id="1.10.268.10:FF:000001">
    <property type="entry name" value="DNA gyrase subunit A"/>
    <property type="match status" value="1"/>
</dbReference>
<dbReference type="InterPro" id="IPR013757">
    <property type="entry name" value="Topo_IIA_A_a_sf"/>
</dbReference>
<dbReference type="GO" id="GO:0005694">
    <property type="term" value="C:chromosome"/>
    <property type="evidence" value="ECO:0007669"/>
    <property type="project" value="InterPro"/>
</dbReference>
<evidence type="ECO:0000256" key="4">
    <source>
        <dbReference type="ARBA" id="ARBA00022741"/>
    </source>
</evidence>
<dbReference type="InterPro" id="IPR013758">
    <property type="entry name" value="Topo_IIA_A/C_ab"/>
</dbReference>
<comment type="miscellaneous">
    <text evidence="9">Few gyrases are as efficient as E.coli at forming negative supercoils. Not all organisms have 2 type II topoisomerases; in organisms with a single type II topoisomerase this enzyme also has to decatenate newly replicated chromosomes.</text>
</comment>
<dbReference type="SUPFAM" id="SSF56719">
    <property type="entry name" value="Type II DNA topoisomerase"/>
    <property type="match status" value="1"/>
</dbReference>
<evidence type="ECO:0000256" key="8">
    <source>
        <dbReference type="ARBA" id="ARBA00023235"/>
    </source>
</evidence>
<evidence type="ECO:0000256" key="5">
    <source>
        <dbReference type="ARBA" id="ARBA00022840"/>
    </source>
</evidence>
<dbReference type="InterPro" id="IPR050220">
    <property type="entry name" value="Type_II_DNA_Topoisomerases"/>
</dbReference>
<comment type="subcellular location">
    <subcellularLocation>
        <location evidence="9">Cytoplasm</location>
    </subcellularLocation>
</comment>
<gene>
    <name evidence="9 12" type="primary">gyrA</name>
</gene>
<dbReference type="NCBIfam" id="NF004043">
    <property type="entry name" value="PRK05560.1"/>
    <property type="match status" value="1"/>
</dbReference>
<dbReference type="AlphaFoldDB" id="Q3HZH1"/>
<dbReference type="GO" id="GO:0005737">
    <property type="term" value="C:cytoplasm"/>
    <property type="evidence" value="ECO:0007669"/>
    <property type="project" value="UniProtKB-SubCell"/>
</dbReference>
<keyword evidence="7 9" id="KW-0238">DNA-binding</keyword>
<dbReference type="InterPro" id="IPR002205">
    <property type="entry name" value="Topo_IIA_dom_A"/>
</dbReference>
<keyword evidence="6 9" id="KW-0799">Topoisomerase</keyword>
<dbReference type="GO" id="GO:0009330">
    <property type="term" value="C:DNA topoisomerase type II (double strand cut, ATP-hydrolyzing) complex"/>
    <property type="evidence" value="ECO:0007669"/>
    <property type="project" value="TreeGrafter"/>
</dbReference>
<evidence type="ECO:0000256" key="2">
    <source>
        <dbReference type="ARBA" id="ARBA00008263"/>
    </source>
</evidence>
<proteinExistence type="inferred from homology"/>
<keyword evidence="8 9" id="KW-0413">Isomerase</keyword>
<dbReference type="Gene3D" id="1.10.268.10">
    <property type="entry name" value="Topoisomerase, domain 3"/>
    <property type="match status" value="1"/>
</dbReference>
<dbReference type="GO" id="GO:0003677">
    <property type="term" value="F:DNA binding"/>
    <property type="evidence" value="ECO:0007669"/>
    <property type="project" value="UniProtKB-UniRule"/>
</dbReference>
<dbReference type="FunFam" id="2.120.10.90:FF:000004">
    <property type="entry name" value="DNA gyrase subunit A"/>
    <property type="match status" value="1"/>
</dbReference>
<dbReference type="GO" id="GO:0034335">
    <property type="term" value="F:DNA negative supercoiling activity"/>
    <property type="evidence" value="ECO:0007669"/>
    <property type="project" value="UniProtKB-ARBA"/>
</dbReference>
<dbReference type="GO" id="GO:0006261">
    <property type="term" value="P:DNA-templated DNA replication"/>
    <property type="evidence" value="ECO:0007669"/>
    <property type="project" value="UniProtKB-UniRule"/>
</dbReference>
<dbReference type="EC" id="5.6.2.2" evidence="9"/>
<dbReference type="NCBIfam" id="NF004044">
    <property type="entry name" value="PRK05561.1"/>
    <property type="match status" value="1"/>
</dbReference>
<dbReference type="InterPro" id="IPR005743">
    <property type="entry name" value="GyrA"/>
</dbReference>
<comment type="catalytic activity">
    <reaction evidence="1 9 10">
        <text>ATP-dependent breakage, passage and rejoining of double-stranded DNA.</text>
        <dbReference type="EC" id="5.6.2.2"/>
    </reaction>
</comment>
<dbReference type="EMBL" id="DQ175155">
    <property type="protein sequence ID" value="AAZ92956.1"/>
    <property type="molecule type" value="Genomic_DNA"/>
</dbReference>
<dbReference type="GO" id="GO:0006265">
    <property type="term" value="P:DNA topological change"/>
    <property type="evidence" value="ECO:0007669"/>
    <property type="project" value="UniProtKB-UniRule"/>
</dbReference>
<dbReference type="PANTHER" id="PTHR43493">
    <property type="entry name" value="DNA GYRASE/TOPOISOMERASE SUBUNIT A"/>
    <property type="match status" value="1"/>
</dbReference>
<sequence length="822" mass="92113">MQDKNLVNVNLTKEMKASFIDYAMSVIVARALPDVRDGLKPVHRRILYGMNELGVTPDKPHKKSARITGDVMGKYHPHGDFSIYEAMVRMAQWWSYRYMLVDGHGNFGSMDGDSAAAQRYTEARMSKIALEMLRDINKNTVDFVDNYDANEREPLVLPARFPNLLVNGATGIAVGMATNIPPHNLGETIDAVKLVMDNPEVTTKDLMEVLPGPDFPTGALVMGKSGIHKAYETGKGSIVLRSRTEIETTKTGRERIVVTEFPYMVNKTKVHEHIVRLVQEKRIEGITAVRDESNREGVRFVIEVKRDASANVILNNLFKMTQMQTNFGFNMLAIQNGIPKILSLRQILDAYIEHQKEVVVRRTRFDKEKAEARAHILEGLLIALDHIDEVIRIIRASETDAEAQAELMSKFKLSERQSQAILDMRLRRLTGLERDKIQSEYDDLLALIADLADILAKPERVSQIIKDELDEVKRKFSDKRRTELMVGQILSLEDEDLIEESDVLITLSNRGYIKRLDQDEFTAQKRGGRGVQGTGVKDDDFVRELVSTSTHDHLLFFTNKGRVYRLKGYEIPEYGRTAKGLPVVNLLKLDEDESIQTVINVESDRSDDAYLFFTTRHGIVKRTSVKEFANIRQNGLKALNLKDEDELINVLLAEGDMDIIIGTKFGYAVRFNQSAVRGMSRIATGVKGVNLREGDTVVGASLITDQDEVLIITEKGYGKRTVATEYPTKGRGGKGMQTAKITEKNGLLAGLMTVQGDEDLMIITDTGVMIRTNLANISQTGRATMGVKVMRLDQDAQIVTFTTVAVAEKEEVGTENETEGEA</sequence>
<organism evidence="12">
    <name type="scientific">Streptococcus pneumoniae</name>
    <dbReference type="NCBI Taxonomy" id="1313"/>
    <lineage>
        <taxon>Bacteria</taxon>
        <taxon>Bacillati</taxon>
        <taxon>Bacillota</taxon>
        <taxon>Bacilli</taxon>
        <taxon>Lactobacillales</taxon>
        <taxon>Streptococcaceae</taxon>
        <taxon>Streptococcus</taxon>
    </lineage>
</organism>
<dbReference type="Gene3D" id="2.120.10.90">
    <property type="entry name" value="DNA gyrase/topoisomerase IV, subunit A, C-terminal"/>
    <property type="match status" value="1"/>
</dbReference>
<evidence type="ECO:0000259" key="11">
    <source>
        <dbReference type="PROSITE" id="PS52040"/>
    </source>
</evidence>
<comment type="function">
    <text evidence="9">A type II topoisomerase that negatively supercoils closed circular double-stranded (ds) DNA in an ATP-dependent manner to modulate DNA topology and maintain chromosomes in an underwound state. Negative supercoiling favors strand separation, and DNA replication, transcription, recombination and repair, all of which involve strand separation. Also able to catalyze the interconversion of other topological isomers of dsDNA rings, including catenanes and knotted rings. Type II topoisomerases break and join 2 DNA strands simultaneously in an ATP-dependent manner.</text>
</comment>
<dbReference type="InterPro" id="IPR006691">
    <property type="entry name" value="GyrA/parC_rep"/>
</dbReference>
<dbReference type="FunFam" id="3.90.199.10:FF:000001">
    <property type="entry name" value="DNA gyrase subunit A"/>
    <property type="match status" value="1"/>
</dbReference>
<accession>Q3HZH1</accession>
<dbReference type="Gene3D" id="3.90.199.10">
    <property type="entry name" value="Topoisomerase II, domain 5"/>
    <property type="match status" value="1"/>
</dbReference>
<dbReference type="Pfam" id="PF00521">
    <property type="entry name" value="DNA_topoisoIV"/>
    <property type="match status" value="1"/>
</dbReference>
<feature type="domain" description="Topo IIA-type catalytic" evidence="11">
    <location>
        <begin position="32"/>
        <end position="497"/>
    </location>
</feature>
<evidence type="ECO:0000256" key="1">
    <source>
        <dbReference type="ARBA" id="ARBA00000185"/>
    </source>
</evidence>
<keyword evidence="4 9" id="KW-0547">Nucleotide-binding</keyword>
<dbReference type="HAMAP" id="MF_01897">
    <property type="entry name" value="GyrA"/>
    <property type="match status" value="1"/>
</dbReference>
<feature type="active site" description="O-(5'-phospho-DNA)-tyrosine intermediate" evidence="9 10">
    <location>
        <position position="120"/>
    </location>
</feature>